<keyword evidence="2" id="KW-1185">Reference proteome</keyword>
<sequence>MAAEALTRPHATPLPMLSDFNSKLNISLAPPASPVIAPSQMASVENRSTTSTIVPLITTTSITPSIATDA</sequence>
<dbReference type="EMBL" id="GL945479">
    <property type="protein sequence ID" value="EGO00496.1"/>
    <property type="molecule type" value="Genomic_DNA"/>
</dbReference>
<evidence type="ECO:0000313" key="1">
    <source>
        <dbReference type="EMBL" id="EGO00496.1"/>
    </source>
</evidence>
<reference evidence="2" key="1">
    <citation type="journal article" date="2011" name="Science">
        <title>The plant cell wall-decomposing machinery underlies the functional diversity of forest fungi.</title>
        <authorList>
            <person name="Eastwood D.C."/>
            <person name="Floudas D."/>
            <person name="Binder M."/>
            <person name="Majcherczyk A."/>
            <person name="Schneider P."/>
            <person name="Aerts A."/>
            <person name="Asiegbu F.O."/>
            <person name="Baker S.E."/>
            <person name="Barry K."/>
            <person name="Bendiksby M."/>
            <person name="Blumentritt M."/>
            <person name="Coutinho P.M."/>
            <person name="Cullen D."/>
            <person name="de Vries R.P."/>
            <person name="Gathman A."/>
            <person name="Goodell B."/>
            <person name="Henrissat B."/>
            <person name="Ihrmark K."/>
            <person name="Kauserud H."/>
            <person name="Kohler A."/>
            <person name="LaButti K."/>
            <person name="Lapidus A."/>
            <person name="Lavin J.L."/>
            <person name="Lee Y.-H."/>
            <person name="Lindquist E."/>
            <person name="Lilly W."/>
            <person name="Lucas S."/>
            <person name="Morin E."/>
            <person name="Murat C."/>
            <person name="Oguiza J.A."/>
            <person name="Park J."/>
            <person name="Pisabarro A.G."/>
            <person name="Riley R."/>
            <person name="Rosling A."/>
            <person name="Salamov A."/>
            <person name="Schmidt O."/>
            <person name="Schmutz J."/>
            <person name="Skrede I."/>
            <person name="Stenlid J."/>
            <person name="Wiebenga A."/>
            <person name="Xie X."/>
            <person name="Kuees U."/>
            <person name="Hibbett D.S."/>
            <person name="Hoffmeister D."/>
            <person name="Hoegberg N."/>
            <person name="Martin F."/>
            <person name="Grigoriev I.V."/>
            <person name="Watkinson S.C."/>
        </authorList>
    </citation>
    <scope>NUCLEOTIDE SEQUENCE [LARGE SCALE GENOMIC DNA]</scope>
    <source>
        <strain evidence="2">strain S7.3</strain>
    </source>
</reference>
<evidence type="ECO:0000313" key="2">
    <source>
        <dbReference type="Proteomes" id="UP000008063"/>
    </source>
</evidence>
<dbReference type="Proteomes" id="UP000008063">
    <property type="component" value="Unassembled WGS sequence"/>
</dbReference>
<accession>F8PV44</accession>
<organism evidence="2">
    <name type="scientific">Serpula lacrymans var. lacrymans (strain S7.3)</name>
    <name type="common">Dry rot fungus</name>
    <dbReference type="NCBI Taxonomy" id="936435"/>
    <lineage>
        <taxon>Eukaryota</taxon>
        <taxon>Fungi</taxon>
        <taxon>Dikarya</taxon>
        <taxon>Basidiomycota</taxon>
        <taxon>Agaricomycotina</taxon>
        <taxon>Agaricomycetes</taxon>
        <taxon>Agaricomycetidae</taxon>
        <taxon>Boletales</taxon>
        <taxon>Coniophorineae</taxon>
        <taxon>Serpulaceae</taxon>
        <taxon>Serpula</taxon>
    </lineage>
</organism>
<gene>
    <name evidence="1" type="ORF">SERLA73DRAFT_73207</name>
</gene>
<proteinExistence type="predicted"/>
<dbReference type="HOGENOM" id="CLU_2759381_0_0_1"/>
<name>F8PV44_SERL3</name>
<protein>
    <submittedName>
        <fullName evidence="1">Uncharacterized protein</fullName>
    </submittedName>
</protein>
<dbReference type="InParanoid" id="F8PV44"/>
<dbReference type="AlphaFoldDB" id="F8PV44"/>